<evidence type="ECO:0000256" key="2">
    <source>
        <dbReference type="SAM" id="SignalP"/>
    </source>
</evidence>
<organism evidence="4 5">
    <name type="scientific">Pseudomonas putida</name>
    <name type="common">Arthrobacter siderocapsulatus</name>
    <dbReference type="NCBI Taxonomy" id="303"/>
    <lineage>
        <taxon>Bacteria</taxon>
        <taxon>Pseudomonadati</taxon>
        <taxon>Pseudomonadota</taxon>
        <taxon>Gammaproteobacteria</taxon>
        <taxon>Pseudomonadales</taxon>
        <taxon>Pseudomonadaceae</taxon>
        <taxon>Pseudomonas</taxon>
    </lineage>
</organism>
<dbReference type="PANTHER" id="PTHR37423">
    <property type="entry name" value="SOLUBLE LYTIC MUREIN TRANSGLYCOSYLASE-RELATED"/>
    <property type="match status" value="1"/>
</dbReference>
<dbReference type="AlphaFoldDB" id="A0A6I6XM97"/>
<evidence type="ECO:0000313" key="5">
    <source>
        <dbReference type="Proteomes" id="UP000464480"/>
    </source>
</evidence>
<dbReference type="PANTHER" id="PTHR37423:SF2">
    <property type="entry name" value="MEMBRANE-BOUND LYTIC MUREIN TRANSGLYCOSYLASE C"/>
    <property type="match status" value="1"/>
</dbReference>
<keyword evidence="2" id="KW-0732">Signal</keyword>
<evidence type="ECO:0000259" key="3">
    <source>
        <dbReference type="Pfam" id="PF01464"/>
    </source>
</evidence>
<dbReference type="Gene3D" id="1.10.530.10">
    <property type="match status" value="1"/>
</dbReference>
<reference evidence="4 5" key="1">
    <citation type="submission" date="2020-02" db="EMBL/GenBank/DDBJ databases">
        <title>Pseudomonas Putida W5 Complete Genome Assembly.</title>
        <authorList>
            <person name="Yuan Z.-C."/>
            <person name="Shaw G.A."/>
            <person name="Cusano A.D."/>
            <person name="Caddey B.J."/>
            <person name="Weselowski B.J."/>
        </authorList>
    </citation>
    <scope>NUCLEOTIDE SEQUENCE [LARGE SCALE GENOMIC DNA]</scope>
    <source>
        <strain evidence="4 5">W5</strain>
    </source>
</reference>
<dbReference type="Pfam" id="PF01464">
    <property type="entry name" value="SLT"/>
    <property type="match status" value="1"/>
</dbReference>
<dbReference type="SUPFAM" id="SSF53955">
    <property type="entry name" value="Lysozyme-like"/>
    <property type="match status" value="1"/>
</dbReference>
<sequence>MRYGRLLTLSALLALPVLAILANVPTARADIPAEAQQYRRELTRIAQAEWGLDAPVATFAAQVHQESRWRLNAKSPVGAQGLGQVMPTTAVWLAELFPDTLGNVQPFNSTWSLMALVSYDRWLVDRIKGRNACERHAMVLSSYNGGLGWLIRDRKLASAKGADPLAWFGSIERFNAGRSAAAFRENRGYPRLILKTFEAQYIADGWGNGVCS</sequence>
<gene>
    <name evidence="4" type="ORF">C2H86_21245</name>
</gene>
<dbReference type="EMBL" id="CP026115">
    <property type="protein sequence ID" value="QHG66788.1"/>
    <property type="molecule type" value="Genomic_DNA"/>
</dbReference>
<dbReference type="InterPro" id="IPR023346">
    <property type="entry name" value="Lysozyme-like_dom_sf"/>
</dbReference>
<protein>
    <submittedName>
        <fullName evidence="4">Transglycosylase SLT domain-containing protein</fullName>
    </submittedName>
</protein>
<accession>A0A6I6XM97</accession>
<dbReference type="Proteomes" id="UP000464480">
    <property type="component" value="Chromosome"/>
</dbReference>
<feature type="domain" description="Transglycosylase SLT" evidence="3">
    <location>
        <begin position="47"/>
        <end position="161"/>
    </location>
</feature>
<dbReference type="InterPro" id="IPR008258">
    <property type="entry name" value="Transglycosylase_SLT_dom_1"/>
</dbReference>
<feature type="signal peptide" evidence="2">
    <location>
        <begin position="1"/>
        <end position="29"/>
    </location>
</feature>
<evidence type="ECO:0000313" key="4">
    <source>
        <dbReference type="EMBL" id="QHG66788.1"/>
    </source>
</evidence>
<evidence type="ECO:0000256" key="1">
    <source>
        <dbReference type="ARBA" id="ARBA00007734"/>
    </source>
</evidence>
<name>A0A6I6XM97_PSEPU</name>
<proteinExistence type="inferred from homology"/>
<comment type="similarity">
    <text evidence="1">Belongs to the transglycosylase Slt family.</text>
</comment>
<feature type="chain" id="PRO_5044414002" evidence="2">
    <location>
        <begin position="30"/>
        <end position="212"/>
    </location>
</feature>